<keyword evidence="2" id="KW-0472">Membrane</keyword>
<evidence type="ECO:0000256" key="1">
    <source>
        <dbReference type="SAM" id="MobiDB-lite"/>
    </source>
</evidence>
<sequence length="101" mass="11739">MEYKQTCYYLGLFFILVTTVFLLLTGRYVHNEWTLNPSLSTKSLLTLASITPYTILACLSLLTAIFVLIYSKKLPKVDPRFRPISTPRKQPPRTARKQKYH</sequence>
<feature type="region of interest" description="Disordered" evidence="1">
    <location>
        <begin position="78"/>
        <end position="101"/>
    </location>
</feature>
<organism evidence="3 4">
    <name type="scientific">Blattamonas nauphoetae</name>
    <dbReference type="NCBI Taxonomy" id="2049346"/>
    <lineage>
        <taxon>Eukaryota</taxon>
        <taxon>Metamonada</taxon>
        <taxon>Preaxostyla</taxon>
        <taxon>Oxymonadida</taxon>
        <taxon>Blattamonas</taxon>
    </lineage>
</organism>
<gene>
    <name evidence="3" type="ORF">BLNAU_694</name>
</gene>
<feature type="transmembrane region" description="Helical" evidence="2">
    <location>
        <begin position="7"/>
        <end position="30"/>
    </location>
</feature>
<evidence type="ECO:0000256" key="2">
    <source>
        <dbReference type="SAM" id="Phobius"/>
    </source>
</evidence>
<feature type="compositionally biased region" description="Basic residues" evidence="1">
    <location>
        <begin position="90"/>
        <end position="101"/>
    </location>
</feature>
<dbReference type="EMBL" id="JARBJD010000003">
    <property type="protein sequence ID" value="KAK2964163.1"/>
    <property type="molecule type" value="Genomic_DNA"/>
</dbReference>
<feature type="transmembrane region" description="Helical" evidence="2">
    <location>
        <begin position="50"/>
        <end position="70"/>
    </location>
</feature>
<reference evidence="3 4" key="1">
    <citation type="journal article" date="2022" name="bioRxiv">
        <title>Genomics of Preaxostyla Flagellates Illuminates Evolutionary Transitions and the Path Towards Mitochondrial Loss.</title>
        <authorList>
            <person name="Novak L.V.F."/>
            <person name="Treitli S.C."/>
            <person name="Pyrih J."/>
            <person name="Halakuc P."/>
            <person name="Pipaliya S.V."/>
            <person name="Vacek V."/>
            <person name="Brzon O."/>
            <person name="Soukal P."/>
            <person name="Eme L."/>
            <person name="Dacks J.B."/>
            <person name="Karnkowska A."/>
            <person name="Elias M."/>
            <person name="Hampl V."/>
        </authorList>
    </citation>
    <scope>NUCLEOTIDE SEQUENCE [LARGE SCALE GENOMIC DNA]</scope>
    <source>
        <strain evidence="3">NAU3</strain>
        <tissue evidence="3">Gut</tissue>
    </source>
</reference>
<name>A0ABQ9YKA0_9EUKA</name>
<keyword evidence="2" id="KW-1133">Transmembrane helix</keyword>
<keyword evidence="2" id="KW-0812">Transmembrane</keyword>
<evidence type="ECO:0000313" key="3">
    <source>
        <dbReference type="EMBL" id="KAK2964163.1"/>
    </source>
</evidence>
<dbReference type="Proteomes" id="UP001281761">
    <property type="component" value="Unassembled WGS sequence"/>
</dbReference>
<accession>A0ABQ9YKA0</accession>
<evidence type="ECO:0000313" key="4">
    <source>
        <dbReference type="Proteomes" id="UP001281761"/>
    </source>
</evidence>
<comment type="caution">
    <text evidence="3">The sequence shown here is derived from an EMBL/GenBank/DDBJ whole genome shotgun (WGS) entry which is preliminary data.</text>
</comment>
<keyword evidence="4" id="KW-1185">Reference proteome</keyword>
<protein>
    <submittedName>
        <fullName evidence="3">Uncharacterized protein</fullName>
    </submittedName>
</protein>
<proteinExistence type="predicted"/>